<dbReference type="PANTHER" id="PTHR21641:SF0">
    <property type="entry name" value="RNA-BINDING PROTEIN EIF1AD-RELATED"/>
    <property type="match status" value="1"/>
</dbReference>
<keyword evidence="5" id="KW-0396">Initiation factor</keyword>
<evidence type="ECO:0000313" key="9">
    <source>
        <dbReference type="Proteomes" id="UP001177023"/>
    </source>
</evidence>
<accession>A0AA36CDW5</accession>
<protein>
    <recommendedName>
        <fullName evidence="2">Probable RNA-binding protein EIF1AD</fullName>
    </recommendedName>
    <alternativeName>
        <fullName evidence="4">Eukaryotic translation initiation factor 1A domain-containing protein</fullName>
    </alternativeName>
</protein>
<reference evidence="8" key="1">
    <citation type="submission" date="2023-06" db="EMBL/GenBank/DDBJ databases">
        <authorList>
            <person name="Delattre M."/>
        </authorList>
    </citation>
    <scope>NUCLEOTIDE SEQUENCE</scope>
    <source>
        <strain evidence="8">AF72</strain>
    </source>
</reference>
<dbReference type="GO" id="GO:0003723">
    <property type="term" value="F:RNA binding"/>
    <property type="evidence" value="ECO:0007669"/>
    <property type="project" value="UniProtKB-KW"/>
</dbReference>
<evidence type="ECO:0000313" key="8">
    <source>
        <dbReference type="EMBL" id="CAJ0566997.1"/>
    </source>
</evidence>
<feature type="non-terminal residue" evidence="8">
    <location>
        <position position="1"/>
    </location>
</feature>
<comment type="similarity">
    <text evidence="1">Belongs to the EIF1AD family.</text>
</comment>
<comment type="caution">
    <text evidence="8">The sequence shown here is derived from an EMBL/GenBank/DDBJ whole genome shotgun (WGS) entry which is preliminary data.</text>
</comment>
<dbReference type="AlphaFoldDB" id="A0AA36CDW5"/>
<organism evidence="8 9">
    <name type="scientific">Mesorhabditis spiculigera</name>
    <dbReference type="NCBI Taxonomy" id="96644"/>
    <lineage>
        <taxon>Eukaryota</taxon>
        <taxon>Metazoa</taxon>
        <taxon>Ecdysozoa</taxon>
        <taxon>Nematoda</taxon>
        <taxon>Chromadorea</taxon>
        <taxon>Rhabditida</taxon>
        <taxon>Rhabditina</taxon>
        <taxon>Rhabditomorpha</taxon>
        <taxon>Rhabditoidea</taxon>
        <taxon>Rhabditidae</taxon>
        <taxon>Mesorhabditinae</taxon>
        <taxon>Mesorhabditis</taxon>
    </lineage>
</organism>
<feature type="region of interest" description="Disordered" evidence="6">
    <location>
        <begin position="120"/>
        <end position="188"/>
    </location>
</feature>
<keyword evidence="5" id="KW-0648">Protein biosynthesis</keyword>
<evidence type="ECO:0000256" key="4">
    <source>
        <dbReference type="ARBA" id="ARBA00031998"/>
    </source>
</evidence>
<name>A0AA36CDW5_9BILA</name>
<dbReference type="Gene3D" id="2.40.50.140">
    <property type="entry name" value="Nucleic acid-binding proteins"/>
    <property type="match status" value="1"/>
</dbReference>
<dbReference type="EMBL" id="CATQJA010001376">
    <property type="protein sequence ID" value="CAJ0566997.1"/>
    <property type="molecule type" value="Genomic_DNA"/>
</dbReference>
<gene>
    <name evidence="8" type="ORF">MSPICULIGERA_LOCUS5572</name>
</gene>
<dbReference type="PANTHER" id="PTHR21641">
    <property type="entry name" value="TRANSLATION INITIATION FACTOR-RELATED"/>
    <property type="match status" value="1"/>
</dbReference>
<dbReference type="Pfam" id="PF01176">
    <property type="entry name" value="eIF-1a"/>
    <property type="match status" value="1"/>
</dbReference>
<dbReference type="Proteomes" id="UP001177023">
    <property type="component" value="Unassembled WGS sequence"/>
</dbReference>
<evidence type="ECO:0000256" key="5">
    <source>
        <dbReference type="PROSITE-ProRule" id="PRU00181"/>
    </source>
</evidence>
<sequence>MSVATKRRFVQNKCDTEYLELKEGDKIARICESRGNNLHEVEDENGDIYLASMPAKFRRTVWVLRDQFVVLQPIEEGDKVKAEIEHVLDEDNILNMWEQKLWPARFESYAVLITRDSKRAAATTTNEGESSNWIDDDMLPPSDDSESEASGASGSEEEHEDDSEEVAEPSSASMPRYNPNRQNDPGHK</sequence>
<keyword evidence="9" id="KW-1185">Reference proteome</keyword>
<feature type="compositionally biased region" description="Acidic residues" evidence="6">
    <location>
        <begin position="155"/>
        <end position="167"/>
    </location>
</feature>
<proteinExistence type="inferred from homology"/>
<feature type="compositionally biased region" description="Acidic residues" evidence="6">
    <location>
        <begin position="134"/>
        <end position="147"/>
    </location>
</feature>
<feature type="compositionally biased region" description="Polar residues" evidence="6">
    <location>
        <begin position="179"/>
        <end position="188"/>
    </location>
</feature>
<feature type="compositionally biased region" description="Polar residues" evidence="6">
    <location>
        <begin position="122"/>
        <end position="133"/>
    </location>
</feature>
<evidence type="ECO:0000256" key="1">
    <source>
        <dbReference type="ARBA" id="ARBA00007340"/>
    </source>
</evidence>
<feature type="domain" description="S1-like" evidence="7">
    <location>
        <begin position="5"/>
        <end position="89"/>
    </location>
</feature>
<dbReference type="InterPro" id="IPR012340">
    <property type="entry name" value="NA-bd_OB-fold"/>
</dbReference>
<dbReference type="SMART" id="SM00652">
    <property type="entry name" value="eIF1a"/>
    <property type="match status" value="1"/>
</dbReference>
<evidence type="ECO:0000259" key="7">
    <source>
        <dbReference type="PROSITE" id="PS50832"/>
    </source>
</evidence>
<dbReference type="GO" id="GO:0003743">
    <property type="term" value="F:translation initiation factor activity"/>
    <property type="evidence" value="ECO:0007669"/>
    <property type="project" value="UniProtKB-UniRule"/>
</dbReference>
<evidence type="ECO:0000256" key="2">
    <source>
        <dbReference type="ARBA" id="ARBA00020989"/>
    </source>
</evidence>
<dbReference type="PROSITE" id="PS50832">
    <property type="entry name" value="S1_IF1_TYPE"/>
    <property type="match status" value="1"/>
</dbReference>
<dbReference type="InterPro" id="IPR039294">
    <property type="entry name" value="EIF1AD"/>
</dbReference>
<evidence type="ECO:0000256" key="6">
    <source>
        <dbReference type="SAM" id="MobiDB-lite"/>
    </source>
</evidence>
<keyword evidence="3" id="KW-0694">RNA-binding</keyword>
<dbReference type="SUPFAM" id="SSF50249">
    <property type="entry name" value="Nucleic acid-binding proteins"/>
    <property type="match status" value="1"/>
</dbReference>
<dbReference type="GO" id="GO:0005634">
    <property type="term" value="C:nucleus"/>
    <property type="evidence" value="ECO:0007669"/>
    <property type="project" value="TreeGrafter"/>
</dbReference>
<dbReference type="InterPro" id="IPR001253">
    <property type="entry name" value="TIF_eIF-1A"/>
</dbReference>
<evidence type="ECO:0000256" key="3">
    <source>
        <dbReference type="ARBA" id="ARBA00022884"/>
    </source>
</evidence>
<dbReference type="InterPro" id="IPR006196">
    <property type="entry name" value="RNA-binding_domain_S1_IF1"/>
</dbReference>